<reference evidence="1" key="1">
    <citation type="submission" date="2020-09" db="EMBL/GenBank/DDBJ databases">
        <title>Genome-Enabled Discovery of Anthraquinone Biosynthesis in Senna tora.</title>
        <authorList>
            <person name="Kang S.-H."/>
            <person name="Pandey R.P."/>
            <person name="Lee C.-M."/>
            <person name="Sim J.-S."/>
            <person name="Jeong J.-T."/>
            <person name="Choi B.-S."/>
            <person name="Jung M."/>
            <person name="Ginzburg D."/>
            <person name="Zhao K."/>
            <person name="Won S.Y."/>
            <person name="Oh T.-J."/>
            <person name="Yu Y."/>
            <person name="Kim N.-H."/>
            <person name="Lee O.R."/>
            <person name="Lee T.-H."/>
            <person name="Bashyal P."/>
            <person name="Kim T.-S."/>
            <person name="Lee W.-H."/>
            <person name="Kawkins C."/>
            <person name="Kim C.-K."/>
            <person name="Kim J.S."/>
            <person name="Ahn B.O."/>
            <person name="Rhee S.Y."/>
            <person name="Sohng J.K."/>
        </authorList>
    </citation>
    <scope>NUCLEOTIDE SEQUENCE</scope>
    <source>
        <tissue evidence="1">Leaf</tissue>
    </source>
</reference>
<proteinExistence type="predicted"/>
<organism evidence="1 2">
    <name type="scientific">Senna tora</name>
    <dbReference type="NCBI Taxonomy" id="362788"/>
    <lineage>
        <taxon>Eukaryota</taxon>
        <taxon>Viridiplantae</taxon>
        <taxon>Streptophyta</taxon>
        <taxon>Embryophyta</taxon>
        <taxon>Tracheophyta</taxon>
        <taxon>Spermatophyta</taxon>
        <taxon>Magnoliopsida</taxon>
        <taxon>eudicotyledons</taxon>
        <taxon>Gunneridae</taxon>
        <taxon>Pentapetalae</taxon>
        <taxon>rosids</taxon>
        <taxon>fabids</taxon>
        <taxon>Fabales</taxon>
        <taxon>Fabaceae</taxon>
        <taxon>Caesalpinioideae</taxon>
        <taxon>Cassia clade</taxon>
        <taxon>Senna</taxon>
    </lineage>
</organism>
<evidence type="ECO:0000313" key="2">
    <source>
        <dbReference type="Proteomes" id="UP000634136"/>
    </source>
</evidence>
<protein>
    <submittedName>
        <fullName evidence="1">Uncharacterized protein</fullName>
    </submittedName>
</protein>
<evidence type="ECO:0000313" key="1">
    <source>
        <dbReference type="EMBL" id="KAF7817708.1"/>
    </source>
</evidence>
<dbReference type="Proteomes" id="UP000634136">
    <property type="component" value="Unassembled WGS sequence"/>
</dbReference>
<gene>
    <name evidence="1" type="ORF">G2W53_031677</name>
</gene>
<sequence length="32" mass="3740">MEVELPCRLLKELSHRLVATCLGTNLIREWSE</sequence>
<keyword evidence="2" id="KW-1185">Reference proteome</keyword>
<comment type="caution">
    <text evidence="1">The sequence shown here is derived from an EMBL/GenBank/DDBJ whole genome shotgun (WGS) entry which is preliminary data.</text>
</comment>
<name>A0A834T955_9FABA</name>
<dbReference type="EMBL" id="JAAIUW010000009">
    <property type="protein sequence ID" value="KAF7817708.1"/>
    <property type="molecule type" value="Genomic_DNA"/>
</dbReference>
<accession>A0A834T955</accession>
<dbReference type="AlphaFoldDB" id="A0A834T955"/>